<evidence type="ECO:0000313" key="3">
    <source>
        <dbReference type="Proteomes" id="UP000001861"/>
    </source>
</evidence>
<dbReference type="GeneID" id="9378532"/>
<dbReference type="HOGENOM" id="CLU_2775847_0_0_1"/>
<gene>
    <name evidence="2" type="ORF">CC1G_14041</name>
</gene>
<dbReference type="Proteomes" id="UP000001861">
    <property type="component" value="Unassembled WGS sequence"/>
</dbReference>
<dbReference type="VEuPathDB" id="FungiDB:CC1G_14041"/>
<comment type="caution">
    <text evidence="2">The sequence shown here is derived from an EMBL/GenBank/DDBJ whole genome shotgun (WGS) entry which is preliminary data.</text>
</comment>
<sequence>MDNEILLADWRRLNDYEWERERLAPVRRRDSLELSGVDEKEIGEDPERGQPRGSGERDVRGSSTYESEK</sequence>
<dbReference type="KEGG" id="cci:CC1G_14041"/>
<dbReference type="RefSeq" id="XP_002912003.1">
    <property type="nucleotide sequence ID" value="XM_002911957.1"/>
</dbReference>
<dbReference type="EMBL" id="AACS02000002">
    <property type="protein sequence ID" value="EFI28509.1"/>
    <property type="molecule type" value="Genomic_DNA"/>
</dbReference>
<protein>
    <submittedName>
        <fullName evidence="2">Uncharacterized protein</fullName>
    </submittedName>
</protein>
<reference evidence="2 3" key="1">
    <citation type="journal article" date="2010" name="Proc. Natl. Acad. Sci. U.S.A.">
        <title>Insights into evolution of multicellular fungi from the assembled chromosomes of the mushroom Coprinopsis cinerea (Coprinus cinereus).</title>
        <authorList>
            <person name="Stajich J.E."/>
            <person name="Wilke S.K."/>
            <person name="Ahren D."/>
            <person name="Au C.H."/>
            <person name="Birren B.W."/>
            <person name="Borodovsky M."/>
            <person name="Burns C."/>
            <person name="Canback B."/>
            <person name="Casselton L.A."/>
            <person name="Cheng C.K."/>
            <person name="Deng J."/>
            <person name="Dietrich F.S."/>
            <person name="Fargo D.C."/>
            <person name="Farman M.L."/>
            <person name="Gathman A.C."/>
            <person name="Goldberg J."/>
            <person name="Guigo R."/>
            <person name="Hoegger P.J."/>
            <person name="Hooker J.B."/>
            <person name="Huggins A."/>
            <person name="James T.Y."/>
            <person name="Kamada T."/>
            <person name="Kilaru S."/>
            <person name="Kodira C."/>
            <person name="Kues U."/>
            <person name="Kupfer D."/>
            <person name="Kwan H.S."/>
            <person name="Lomsadze A."/>
            <person name="Li W."/>
            <person name="Lilly W.W."/>
            <person name="Ma L.J."/>
            <person name="Mackey A.J."/>
            <person name="Manning G."/>
            <person name="Martin F."/>
            <person name="Muraguchi H."/>
            <person name="Natvig D.O."/>
            <person name="Palmerini H."/>
            <person name="Ramesh M.A."/>
            <person name="Rehmeyer C.J."/>
            <person name="Roe B.A."/>
            <person name="Shenoy N."/>
            <person name="Stanke M."/>
            <person name="Ter-Hovhannisyan V."/>
            <person name="Tunlid A."/>
            <person name="Velagapudi R."/>
            <person name="Vision T.J."/>
            <person name="Zeng Q."/>
            <person name="Zolan M.E."/>
            <person name="Pukkila P.J."/>
        </authorList>
    </citation>
    <scope>NUCLEOTIDE SEQUENCE [LARGE SCALE GENOMIC DNA]</scope>
    <source>
        <strain evidence="3">Okayama-7 / 130 / ATCC MYA-4618 / FGSC 9003</strain>
    </source>
</reference>
<dbReference type="InParanoid" id="D6RL17"/>
<evidence type="ECO:0000256" key="1">
    <source>
        <dbReference type="SAM" id="MobiDB-lite"/>
    </source>
</evidence>
<organism evidence="2 3">
    <name type="scientific">Coprinopsis cinerea (strain Okayama-7 / 130 / ATCC MYA-4618 / FGSC 9003)</name>
    <name type="common">Inky cap fungus</name>
    <name type="synonym">Hormographiella aspergillata</name>
    <dbReference type="NCBI Taxonomy" id="240176"/>
    <lineage>
        <taxon>Eukaryota</taxon>
        <taxon>Fungi</taxon>
        <taxon>Dikarya</taxon>
        <taxon>Basidiomycota</taxon>
        <taxon>Agaricomycotina</taxon>
        <taxon>Agaricomycetes</taxon>
        <taxon>Agaricomycetidae</taxon>
        <taxon>Agaricales</taxon>
        <taxon>Agaricineae</taxon>
        <taxon>Psathyrellaceae</taxon>
        <taxon>Coprinopsis</taxon>
    </lineage>
</organism>
<accession>D6RL17</accession>
<evidence type="ECO:0000313" key="2">
    <source>
        <dbReference type="EMBL" id="EFI28509.1"/>
    </source>
</evidence>
<name>D6RL17_COPC7</name>
<feature type="region of interest" description="Disordered" evidence="1">
    <location>
        <begin position="29"/>
        <end position="69"/>
    </location>
</feature>
<dbReference type="AlphaFoldDB" id="D6RL17"/>
<proteinExistence type="predicted"/>
<keyword evidence="3" id="KW-1185">Reference proteome</keyword>